<sequence>MLTSSAFYYRLYPSTFSANSSVIALYEADFIVSEISADTFAEHGISLPERFENMVAKRRCEYLVSRLCARQALEEIGCTQNTDIRNNTDRSPVWPDGFTGSFTHTTTRAAACVTRSDHIRSAGLDIEPVVSSELYRNLYQEVLTPGDIALSARVTGEKLTTEAFFTLVFSAKETLFKAIYKDVGYIFGFEAATVTDIKQDTLTIKLNQTLSELWPEGSLIHIRYMFRGDCVYTLLLIGAVKDDGHC</sequence>
<evidence type="ECO:0000256" key="12">
    <source>
        <dbReference type="PIRSR" id="PIRSR603542-1"/>
    </source>
</evidence>
<dbReference type="UniPathway" id="UPA00017"/>
<feature type="binding site" evidence="12">
    <location>
        <position position="58"/>
    </location>
    <ligand>
        <name>CoA</name>
        <dbReference type="ChEBI" id="CHEBI:57287"/>
    </ligand>
</feature>
<dbReference type="GO" id="GO:0009239">
    <property type="term" value="P:enterobactin biosynthetic process"/>
    <property type="evidence" value="ECO:0007669"/>
    <property type="project" value="UniProtKB-UniPathway"/>
</dbReference>
<feature type="binding site" evidence="12">
    <location>
        <begin position="103"/>
        <end position="104"/>
    </location>
    <ligand>
        <name>CoA</name>
        <dbReference type="ChEBI" id="CHEBI:57287"/>
    </ligand>
</feature>
<name>A0A839IMP0_9GAMM</name>
<proteinExistence type="inferred from homology"/>
<reference evidence="16 17" key="1">
    <citation type="submission" date="2020-08" db="EMBL/GenBank/DDBJ databases">
        <title>Oceanospirillum sp. nov. isolated from marine sediment.</title>
        <authorList>
            <person name="Ji X."/>
        </authorList>
    </citation>
    <scope>NUCLEOTIDE SEQUENCE [LARGE SCALE GENOMIC DNA]</scope>
    <source>
        <strain evidence="16 17">D5</strain>
    </source>
</reference>
<evidence type="ECO:0000256" key="13">
    <source>
        <dbReference type="PIRSR" id="PIRSR603542-2"/>
    </source>
</evidence>
<accession>A0A839IMP0</accession>
<evidence type="ECO:0000259" key="15">
    <source>
        <dbReference type="Pfam" id="PF17837"/>
    </source>
</evidence>
<evidence type="ECO:0000256" key="4">
    <source>
        <dbReference type="ARBA" id="ARBA00011503"/>
    </source>
</evidence>
<feature type="domain" description="4'-phosphopantetheinyl transferase N-terminal" evidence="15">
    <location>
        <begin position="49"/>
        <end position="113"/>
    </location>
</feature>
<evidence type="ECO:0000256" key="2">
    <source>
        <dbReference type="ARBA" id="ARBA00004993"/>
    </source>
</evidence>
<dbReference type="GO" id="GO:0005886">
    <property type="term" value="C:plasma membrane"/>
    <property type="evidence" value="ECO:0007669"/>
    <property type="project" value="TreeGrafter"/>
</dbReference>
<comment type="pathway">
    <text evidence="2">Siderophore biosynthesis; enterobactin biosynthesis.</text>
</comment>
<dbReference type="PANTHER" id="PTHR38096">
    <property type="entry name" value="ENTEROBACTIN SYNTHASE COMPONENT D"/>
    <property type="match status" value="1"/>
</dbReference>
<keyword evidence="13" id="KW-0479">Metal-binding</keyword>
<dbReference type="AlphaFoldDB" id="A0A839IMP0"/>
<comment type="cofactor">
    <cofactor evidence="13">
        <name>Mg(2+)</name>
        <dbReference type="ChEBI" id="CHEBI:18420"/>
    </cofactor>
</comment>
<dbReference type="Pfam" id="PF17837">
    <property type="entry name" value="4PPT_N"/>
    <property type="match status" value="1"/>
</dbReference>
<evidence type="ECO:0000256" key="8">
    <source>
        <dbReference type="ARBA" id="ARBA00029894"/>
    </source>
</evidence>
<dbReference type="EMBL" id="JACJFM010000003">
    <property type="protein sequence ID" value="MBB1485769.1"/>
    <property type="molecule type" value="Genomic_DNA"/>
</dbReference>
<dbReference type="PANTHER" id="PTHR38096:SF1">
    <property type="entry name" value="ENTEROBACTIN SYNTHASE COMPONENT D"/>
    <property type="match status" value="1"/>
</dbReference>
<evidence type="ECO:0000256" key="9">
    <source>
        <dbReference type="ARBA" id="ARBA00031996"/>
    </source>
</evidence>
<evidence type="ECO:0000256" key="1">
    <source>
        <dbReference type="ARBA" id="ARBA00003937"/>
    </source>
</evidence>
<dbReference type="Pfam" id="PF01648">
    <property type="entry name" value="ACPS"/>
    <property type="match status" value="1"/>
</dbReference>
<dbReference type="RefSeq" id="WP_182807546.1">
    <property type="nucleotide sequence ID" value="NZ_JACJFM010000003.1"/>
</dbReference>
<dbReference type="InterPro" id="IPR008278">
    <property type="entry name" value="4-PPantetheinyl_Trfase_dom"/>
</dbReference>
<evidence type="ECO:0000256" key="5">
    <source>
        <dbReference type="ARBA" id="ARBA00019087"/>
    </source>
</evidence>
<keyword evidence="6 16" id="KW-0808">Transferase</keyword>
<dbReference type="GO" id="GO:0009366">
    <property type="term" value="C:enterobactin synthetase complex"/>
    <property type="evidence" value="ECO:0007669"/>
    <property type="project" value="InterPro"/>
</dbReference>
<evidence type="ECO:0000259" key="14">
    <source>
        <dbReference type="Pfam" id="PF01648"/>
    </source>
</evidence>
<feature type="binding site" evidence="13">
    <location>
        <position position="127"/>
    </location>
    <ligand>
        <name>Mg(2+)</name>
        <dbReference type="ChEBI" id="CHEBI:18420"/>
    </ligand>
</feature>
<dbReference type="GO" id="GO:0000287">
    <property type="term" value="F:magnesium ion binding"/>
    <property type="evidence" value="ECO:0007669"/>
    <property type="project" value="InterPro"/>
</dbReference>
<keyword evidence="7" id="KW-0259">Enterobactin biosynthesis</keyword>
<comment type="similarity">
    <text evidence="3">Belongs to the P-Pant transferase superfamily. EntD family.</text>
</comment>
<keyword evidence="13" id="KW-0460">Magnesium</keyword>
<feature type="binding site" evidence="12">
    <location>
        <position position="66"/>
    </location>
    <ligand>
        <name>CoA</name>
        <dbReference type="ChEBI" id="CHEBI:57287"/>
    </ligand>
</feature>
<dbReference type="InterPro" id="IPR041354">
    <property type="entry name" value="4PPT_N"/>
</dbReference>
<dbReference type="InterPro" id="IPR003542">
    <property type="entry name" value="Enbac_synth_compD-like"/>
</dbReference>
<evidence type="ECO:0000256" key="3">
    <source>
        <dbReference type="ARBA" id="ARBA00008342"/>
    </source>
</evidence>
<feature type="domain" description="4'-phosphopantetheinyl transferase" evidence="14">
    <location>
        <begin position="123"/>
        <end position="208"/>
    </location>
</feature>
<evidence type="ECO:0000313" key="17">
    <source>
        <dbReference type="Proteomes" id="UP000565262"/>
    </source>
</evidence>
<feature type="binding site" evidence="12">
    <location>
        <position position="177"/>
    </location>
    <ligand>
        <name>CoA</name>
        <dbReference type="ChEBI" id="CHEBI:57287"/>
    </ligand>
</feature>
<dbReference type="InterPro" id="IPR037143">
    <property type="entry name" value="4-PPantetheinyl_Trfase_dom_sf"/>
</dbReference>
<comment type="caution">
    <text evidence="16">The sequence shown here is derived from an EMBL/GenBank/DDBJ whole genome shotgun (WGS) entry which is preliminary data.</text>
</comment>
<evidence type="ECO:0000256" key="7">
    <source>
        <dbReference type="ARBA" id="ARBA00023191"/>
    </source>
</evidence>
<feature type="binding site" evidence="13">
    <location>
        <position position="126"/>
    </location>
    <ligand>
        <name>Mg(2+)</name>
        <dbReference type="ChEBI" id="CHEBI:18420"/>
    </ligand>
</feature>
<organism evidence="16 17">
    <name type="scientific">Oceanospirillum sediminis</name>
    <dbReference type="NCBI Taxonomy" id="2760088"/>
    <lineage>
        <taxon>Bacteria</taxon>
        <taxon>Pseudomonadati</taxon>
        <taxon>Pseudomonadota</taxon>
        <taxon>Gammaproteobacteria</taxon>
        <taxon>Oceanospirillales</taxon>
        <taxon>Oceanospirillaceae</taxon>
        <taxon>Oceanospirillum</taxon>
    </lineage>
</organism>
<dbReference type="SUPFAM" id="SSF56214">
    <property type="entry name" value="4'-phosphopantetheinyl transferase"/>
    <property type="match status" value="1"/>
</dbReference>
<evidence type="ECO:0000313" key="16">
    <source>
        <dbReference type="EMBL" id="MBB1485769.1"/>
    </source>
</evidence>
<comment type="subunit">
    <text evidence="4">EntB, EntD, EntE, and EntF form a multienzyme complex called enterobactin synthase.</text>
</comment>
<feature type="binding site" evidence="13">
    <location>
        <position position="125"/>
    </location>
    <ligand>
        <name>Mg(2+)</name>
        <dbReference type="ChEBI" id="CHEBI:18420"/>
    </ligand>
</feature>
<dbReference type="GO" id="GO:0008897">
    <property type="term" value="F:holo-[acyl-carrier-protein] synthase activity"/>
    <property type="evidence" value="ECO:0007669"/>
    <property type="project" value="InterPro"/>
</dbReference>
<feature type="binding site" evidence="12">
    <location>
        <position position="173"/>
    </location>
    <ligand>
        <name>CoA</name>
        <dbReference type="ChEBI" id="CHEBI:57287"/>
    </ligand>
</feature>
<dbReference type="Proteomes" id="UP000565262">
    <property type="component" value="Unassembled WGS sequence"/>
</dbReference>
<evidence type="ECO:0000256" key="6">
    <source>
        <dbReference type="ARBA" id="ARBA00022679"/>
    </source>
</evidence>
<gene>
    <name evidence="16" type="ORF">H4O21_03980</name>
</gene>
<feature type="binding site" evidence="12">
    <location>
        <position position="125"/>
    </location>
    <ligand>
        <name>CoA</name>
        <dbReference type="ChEBI" id="CHEBI:57287"/>
    </ligand>
</feature>
<evidence type="ECO:0000256" key="10">
    <source>
        <dbReference type="ARBA" id="ARBA00049176"/>
    </source>
</evidence>
<keyword evidence="17" id="KW-1185">Reference proteome</keyword>
<dbReference type="PRINTS" id="PR01399">
    <property type="entry name" value="ENTSNTHTASED"/>
</dbReference>
<comment type="catalytic activity">
    <reaction evidence="10">
        <text>apo-[aryl-carrier protein] + CoA = holo-[aryl-carrier protein] + adenosine 3',5'-bisphosphate + H(+)</text>
        <dbReference type="Rhea" id="RHEA:48404"/>
        <dbReference type="Rhea" id="RHEA-COMP:15903"/>
        <dbReference type="Rhea" id="RHEA-COMP:17557"/>
        <dbReference type="ChEBI" id="CHEBI:15378"/>
        <dbReference type="ChEBI" id="CHEBI:29999"/>
        <dbReference type="ChEBI" id="CHEBI:57287"/>
        <dbReference type="ChEBI" id="CHEBI:58343"/>
        <dbReference type="ChEBI" id="CHEBI:64479"/>
    </reaction>
</comment>
<protein>
    <recommendedName>
        <fullName evidence="5">Enterobactin synthase component D</fullName>
    </recommendedName>
    <alternativeName>
        <fullName evidence="8">4'-phosphopantetheinyl transferase EntD</fullName>
    </alternativeName>
    <alternativeName>
        <fullName evidence="9">Enterochelin synthase D</fullName>
    </alternativeName>
</protein>
<comment type="function">
    <text evidence="1">Involved in the biosynthesis of the siderophore enterobactin (enterochelin), which is a macrocyclic trimeric lactone of N-(2,3-dihydroxybenzoyl)-serine. The serine trilactone serves as a scaffolding for the three catechol functionalities that provide hexadentate coordination for the tightly ligated iron(2+) atoms. Plays an essential role in the assembly of the enterobactin by catalyzing the transfer of the 4'-phosphopantetheine (Ppant) moiety from coenzyme A to the apo-domains of both EntB (ArCP domain) and EntF (PCP domain) to yield their holo-forms which make them competent for the activation of 2,3-dihydroxybenzoate (DHB) and L-serine, respectively.</text>
</comment>
<evidence type="ECO:0000256" key="11">
    <source>
        <dbReference type="ARBA" id="ARBA00049191"/>
    </source>
</evidence>
<comment type="catalytic activity">
    <reaction evidence="11">
        <text>apo-[peptidyl-carrier protein] + CoA = holo-[peptidyl-carrier protein] + adenosine 3',5'-bisphosphate + H(+)</text>
        <dbReference type="Rhea" id="RHEA:46228"/>
        <dbReference type="Rhea" id="RHEA-COMP:11479"/>
        <dbReference type="Rhea" id="RHEA-COMP:11480"/>
        <dbReference type="ChEBI" id="CHEBI:15378"/>
        <dbReference type="ChEBI" id="CHEBI:29999"/>
        <dbReference type="ChEBI" id="CHEBI:57287"/>
        <dbReference type="ChEBI" id="CHEBI:58343"/>
        <dbReference type="ChEBI" id="CHEBI:64479"/>
    </reaction>
</comment>